<evidence type="ECO:0000259" key="2">
    <source>
        <dbReference type="Pfam" id="PF08547"/>
    </source>
</evidence>
<sequence length="172" mass="18765">MTLSSAVIDDLSRAEPLTPLGTAWRLFTDRVMGGVSNGTMARDNVAGRVGIRMRGDVSLENNGGFVQVALDLAPQGKTVDLSAWEGIEIDVFGNGETYEVRLRTDALAESWQSYRQSFSAPPEWRTARLPFAGFAPHRTEIPLDLARVRRLGVVAIGRAFTADLTIGGVRLY</sequence>
<gene>
    <name evidence="3" type="ORF">KL86APRO_10942</name>
</gene>
<dbReference type="PANTHER" id="PTHR13194">
    <property type="entry name" value="COMPLEX I INTERMEDIATE-ASSOCIATED PROTEIN 30"/>
    <property type="match status" value="1"/>
</dbReference>
<evidence type="ECO:0000313" key="3">
    <source>
        <dbReference type="EMBL" id="SBV97887.1"/>
    </source>
</evidence>
<dbReference type="InterPro" id="IPR008979">
    <property type="entry name" value="Galactose-bd-like_sf"/>
</dbReference>
<dbReference type="EMBL" id="FLUO01000001">
    <property type="protein sequence ID" value="SBV97887.1"/>
    <property type="molecule type" value="Genomic_DNA"/>
</dbReference>
<protein>
    <recommendedName>
        <fullName evidence="2">NADH:ubiquinone oxidoreductase intermediate-associated protein 30 domain-containing protein</fullName>
    </recommendedName>
</protein>
<accession>A0A212JEL7</accession>
<feature type="domain" description="NADH:ubiquinone oxidoreductase intermediate-associated protein 30" evidence="2">
    <location>
        <begin position="23"/>
        <end position="158"/>
    </location>
</feature>
<dbReference type="InterPro" id="IPR039131">
    <property type="entry name" value="NDUFAF1"/>
</dbReference>
<organism evidence="3">
    <name type="scientific">uncultured Alphaproteobacteria bacterium</name>
    <dbReference type="NCBI Taxonomy" id="91750"/>
    <lineage>
        <taxon>Bacteria</taxon>
        <taxon>Pseudomonadati</taxon>
        <taxon>Pseudomonadota</taxon>
        <taxon>Alphaproteobacteria</taxon>
        <taxon>environmental samples</taxon>
    </lineage>
</organism>
<name>A0A212JEL7_9PROT</name>
<dbReference type="AlphaFoldDB" id="A0A212JEL7"/>
<dbReference type="Pfam" id="PF08547">
    <property type="entry name" value="CIA30"/>
    <property type="match status" value="1"/>
</dbReference>
<dbReference type="InterPro" id="IPR013857">
    <property type="entry name" value="NADH-UbQ_OxRdtase-assoc_prot30"/>
</dbReference>
<comment type="similarity">
    <text evidence="1">Belongs to the CIA30 family.</text>
</comment>
<evidence type="ECO:0000256" key="1">
    <source>
        <dbReference type="ARBA" id="ARBA00007884"/>
    </source>
</evidence>
<dbReference type="PANTHER" id="PTHR13194:SF19">
    <property type="entry name" value="NAD(P)-BINDING ROSSMANN-FOLD SUPERFAMILY PROTEIN"/>
    <property type="match status" value="1"/>
</dbReference>
<reference evidence="3" key="1">
    <citation type="submission" date="2016-04" db="EMBL/GenBank/DDBJ databases">
        <authorList>
            <person name="Evans L.H."/>
            <person name="Alamgir A."/>
            <person name="Owens N."/>
            <person name="Weber N.D."/>
            <person name="Virtaneva K."/>
            <person name="Barbian K."/>
            <person name="Babar A."/>
            <person name="Rosenke K."/>
        </authorList>
    </citation>
    <scope>NUCLEOTIDE SEQUENCE</scope>
    <source>
        <strain evidence="3">86</strain>
    </source>
</reference>
<proteinExistence type="inferred from homology"/>
<dbReference type="SUPFAM" id="SSF49785">
    <property type="entry name" value="Galactose-binding domain-like"/>
    <property type="match status" value="1"/>
</dbReference>